<dbReference type="GO" id="GO:0005654">
    <property type="term" value="C:nucleoplasm"/>
    <property type="evidence" value="ECO:0007669"/>
    <property type="project" value="TreeGrafter"/>
</dbReference>
<dbReference type="AlphaFoldDB" id="A0A2P4XHX6"/>
<sequence>MELRTLYILLKAHGRQWDKLTSWRSDCRSAPRPWCALFEMHREYLSLPEVSVEGSAPDHYEKQQQTEVTDADGDVVMDVKQEPMEHNDRSRKKRRMEKLLATDPLATLRVQAEETVESAERTKRGGRKSSTPRRSRFWIPRGDGKKLQGPKFELSWCHWFYSYIDVDFFRHNEFVQCLGDMGLEKRYDQSGRL</sequence>
<comment type="caution">
    <text evidence="2">The sequence shown here is derived from an EMBL/GenBank/DDBJ whole genome shotgun (WGS) entry which is preliminary data.</text>
</comment>
<dbReference type="GO" id="GO:0017053">
    <property type="term" value="C:transcription repressor complex"/>
    <property type="evidence" value="ECO:0007669"/>
    <property type="project" value="InterPro"/>
</dbReference>
<evidence type="ECO:0000313" key="2">
    <source>
        <dbReference type="EMBL" id="POM65148.1"/>
    </source>
</evidence>
<organism evidence="2 3">
    <name type="scientific">Phytophthora palmivora</name>
    <dbReference type="NCBI Taxonomy" id="4796"/>
    <lineage>
        <taxon>Eukaryota</taxon>
        <taxon>Sar</taxon>
        <taxon>Stramenopiles</taxon>
        <taxon>Oomycota</taxon>
        <taxon>Peronosporomycetes</taxon>
        <taxon>Peronosporales</taxon>
        <taxon>Peronosporaceae</taxon>
        <taxon>Phytophthora</taxon>
    </lineage>
</organism>
<evidence type="ECO:0000256" key="1">
    <source>
        <dbReference type="SAM" id="MobiDB-lite"/>
    </source>
</evidence>
<dbReference type="InterPro" id="IPR010561">
    <property type="entry name" value="LIN-9/ALY1"/>
</dbReference>
<dbReference type="OrthoDB" id="2339771at2759"/>
<dbReference type="Proteomes" id="UP000237271">
    <property type="component" value="Unassembled WGS sequence"/>
</dbReference>
<dbReference type="GO" id="GO:0051726">
    <property type="term" value="P:regulation of cell cycle"/>
    <property type="evidence" value="ECO:0007669"/>
    <property type="project" value="TreeGrafter"/>
</dbReference>
<accession>A0A2P4XHX6</accession>
<gene>
    <name evidence="2" type="ORF">PHPALM_19187</name>
</gene>
<proteinExistence type="predicted"/>
<dbReference type="PANTHER" id="PTHR21689">
    <property type="entry name" value="LIN-9"/>
    <property type="match status" value="1"/>
</dbReference>
<dbReference type="GO" id="GO:0003677">
    <property type="term" value="F:DNA binding"/>
    <property type="evidence" value="ECO:0007669"/>
    <property type="project" value="TreeGrafter"/>
</dbReference>
<protein>
    <submittedName>
        <fullName evidence="2">Uncharacterized protein</fullName>
    </submittedName>
</protein>
<reference evidence="2 3" key="1">
    <citation type="journal article" date="2017" name="Genome Biol. Evol.">
        <title>Phytophthora megakarya and P. palmivora, closely related causal agents of cacao black pod rot, underwent increases in genome sizes and gene numbers by different mechanisms.</title>
        <authorList>
            <person name="Ali S.S."/>
            <person name="Shao J."/>
            <person name="Lary D.J."/>
            <person name="Kronmiller B."/>
            <person name="Shen D."/>
            <person name="Strem M.D."/>
            <person name="Amoako-Attah I."/>
            <person name="Akrofi A.Y."/>
            <person name="Begoude B.A."/>
            <person name="Ten Hoopen G.M."/>
            <person name="Coulibaly K."/>
            <person name="Kebe B.I."/>
            <person name="Melnick R.L."/>
            <person name="Guiltinan M.J."/>
            <person name="Tyler B.M."/>
            <person name="Meinhardt L.W."/>
            <person name="Bailey B.A."/>
        </authorList>
    </citation>
    <scope>NUCLEOTIDE SEQUENCE [LARGE SCALE GENOMIC DNA]</scope>
    <source>
        <strain evidence="3">sbr112.9</strain>
    </source>
</reference>
<dbReference type="EMBL" id="NCKW01010530">
    <property type="protein sequence ID" value="POM65148.1"/>
    <property type="molecule type" value="Genomic_DNA"/>
</dbReference>
<dbReference type="GO" id="GO:0006357">
    <property type="term" value="P:regulation of transcription by RNA polymerase II"/>
    <property type="evidence" value="ECO:0007669"/>
    <property type="project" value="TreeGrafter"/>
</dbReference>
<dbReference type="GO" id="GO:0006351">
    <property type="term" value="P:DNA-templated transcription"/>
    <property type="evidence" value="ECO:0007669"/>
    <property type="project" value="InterPro"/>
</dbReference>
<feature type="region of interest" description="Disordered" evidence="1">
    <location>
        <begin position="115"/>
        <end position="142"/>
    </location>
</feature>
<name>A0A2P4XHX6_9STRA</name>
<feature type="compositionally biased region" description="Basic residues" evidence="1">
    <location>
        <begin position="124"/>
        <end position="136"/>
    </location>
</feature>
<dbReference type="PANTHER" id="PTHR21689:SF2">
    <property type="entry name" value="PROTEIN LIN-9 HOMOLOG"/>
    <property type="match status" value="1"/>
</dbReference>
<evidence type="ECO:0000313" key="3">
    <source>
        <dbReference type="Proteomes" id="UP000237271"/>
    </source>
</evidence>
<keyword evidence="3" id="KW-1185">Reference proteome</keyword>